<accession>A0A6J5RMF8</accession>
<proteinExistence type="predicted"/>
<organism evidence="1">
    <name type="scientific">uncultured Caudovirales phage</name>
    <dbReference type="NCBI Taxonomy" id="2100421"/>
    <lineage>
        <taxon>Viruses</taxon>
        <taxon>Duplodnaviria</taxon>
        <taxon>Heunggongvirae</taxon>
        <taxon>Uroviricota</taxon>
        <taxon>Caudoviricetes</taxon>
        <taxon>Peduoviridae</taxon>
        <taxon>Maltschvirus</taxon>
        <taxon>Maltschvirus maltsch</taxon>
    </lineage>
</organism>
<protein>
    <submittedName>
        <fullName evidence="1">Uncharacterized protein</fullName>
    </submittedName>
</protein>
<reference evidence="1" key="1">
    <citation type="submission" date="2020-05" db="EMBL/GenBank/DDBJ databases">
        <authorList>
            <person name="Chiriac C."/>
            <person name="Salcher M."/>
            <person name="Ghai R."/>
            <person name="Kavagutti S V."/>
        </authorList>
    </citation>
    <scope>NUCLEOTIDE SEQUENCE</scope>
</reference>
<gene>
    <name evidence="1" type="ORF">UFOVP1323_5</name>
</gene>
<evidence type="ECO:0000313" key="1">
    <source>
        <dbReference type="EMBL" id="CAB4197202.1"/>
    </source>
</evidence>
<dbReference type="EMBL" id="LR797264">
    <property type="protein sequence ID" value="CAB4197202.1"/>
    <property type="molecule type" value="Genomic_DNA"/>
</dbReference>
<name>A0A6J5RMF8_9CAUD</name>
<sequence length="200" mass="21899">MPDTALPQSTDELILPDGTKIMPDGTVLDPAMANAVQVENGKNAVALVEKMKRNLGDLPDIPQNLNPVCVILTYTAVGLNNTDIATALSTDTRHVTEADIQRLKDSEIYQKLEEMFDERVFEDEQRTARHILSKHSHRAAQKMVDLVNSPSGDLALAASRDVLRVSGVDKSQESKGMSSFKIVMVDGEDAKRTQIEVTLG</sequence>